<dbReference type="InterPro" id="IPR012347">
    <property type="entry name" value="Ferritin-like"/>
</dbReference>
<dbReference type="EMBL" id="PVNA01000004">
    <property type="protein sequence ID" value="PRX13032.1"/>
    <property type="molecule type" value="Genomic_DNA"/>
</dbReference>
<dbReference type="OrthoDB" id="282393at2"/>
<dbReference type="RefSeq" id="WP_036579956.1">
    <property type="nucleotide sequence ID" value="NZ_JPJI01000023.1"/>
</dbReference>
<dbReference type="InterPro" id="IPR019052">
    <property type="entry name" value="DUF2383"/>
</dbReference>
<reference evidence="2 4" key="1">
    <citation type="submission" date="2014-07" db="EMBL/GenBank/DDBJ databases">
        <title>Draft genome sequence of Nonlabens ulvanivorans, an ulvan degrading bacterium.</title>
        <authorList>
            <person name="Kopel M."/>
            <person name="Helbert W."/>
            <person name="Henrissat B."/>
            <person name="Doniger T."/>
            <person name="Banin E."/>
        </authorList>
    </citation>
    <scope>NUCLEOTIDE SEQUENCE [LARGE SCALE GENOMIC DNA]</scope>
    <source>
        <strain evidence="2 4">PLR</strain>
    </source>
</reference>
<keyword evidence="5" id="KW-1185">Reference proteome</keyword>
<sequence>MKITVQTEKYLNDLLEKTYDAQRGYANAAEITEHVQLKRWFAEQGARRTHYAASLTKELKAMNQDPELDGSFKGDMHRGWMNLKAALSLNKDESILEECITGEKKAIEEYTTVLEHKSELPPTVVSILEAQKDEIQSTVNTIKRLEDIADDHNL</sequence>
<organism evidence="2 4">
    <name type="scientific">Nonlabens ulvanivorans</name>
    <name type="common">Persicivirga ulvanivorans</name>
    <dbReference type="NCBI Taxonomy" id="906888"/>
    <lineage>
        <taxon>Bacteria</taxon>
        <taxon>Pseudomonadati</taxon>
        <taxon>Bacteroidota</taxon>
        <taxon>Flavobacteriia</taxon>
        <taxon>Flavobacteriales</taxon>
        <taxon>Flavobacteriaceae</taxon>
        <taxon>Nonlabens</taxon>
    </lineage>
</organism>
<dbReference type="Proteomes" id="UP000239997">
    <property type="component" value="Unassembled WGS sequence"/>
</dbReference>
<accession>A0A084JYL2</accession>
<dbReference type="EMBL" id="JPJI01000023">
    <property type="protein sequence ID" value="KEZ94046.1"/>
    <property type="molecule type" value="Genomic_DNA"/>
</dbReference>
<dbReference type="AlphaFoldDB" id="A0A084JYL2"/>
<protein>
    <submittedName>
        <fullName evidence="3">Uncharacterized protein (TIGR02284 family)</fullName>
    </submittedName>
</protein>
<dbReference type="Gene3D" id="1.20.1260.10">
    <property type="match status" value="1"/>
</dbReference>
<dbReference type="NCBIfam" id="TIGR02284">
    <property type="entry name" value="PA2169 family four-helix-bundle protein"/>
    <property type="match status" value="1"/>
</dbReference>
<evidence type="ECO:0000259" key="1">
    <source>
        <dbReference type="Pfam" id="PF09537"/>
    </source>
</evidence>
<feature type="domain" description="DUF2383" evidence="1">
    <location>
        <begin position="7"/>
        <end position="115"/>
    </location>
</feature>
<dbReference type="InterPro" id="IPR011971">
    <property type="entry name" value="CHP02284"/>
</dbReference>
<dbReference type="Proteomes" id="UP000028531">
    <property type="component" value="Unassembled WGS sequence"/>
</dbReference>
<evidence type="ECO:0000313" key="4">
    <source>
        <dbReference type="Proteomes" id="UP000028531"/>
    </source>
</evidence>
<comment type="caution">
    <text evidence="2">The sequence shown here is derived from an EMBL/GenBank/DDBJ whole genome shotgun (WGS) entry which is preliminary data.</text>
</comment>
<dbReference type="InterPro" id="IPR009078">
    <property type="entry name" value="Ferritin-like_SF"/>
</dbReference>
<reference evidence="3 5" key="2">
    <citation type="submission" date="2018-03" db="EMBL/GenBank/DDBJ databases">
        <title>Genomic Encyclopedia of Archaeal and Bacterial Type Strains, Phase II (KMG-II): from individual species to whole genera.</title>
        <authorList>
            <person name="Goeker M."/>
        </authorList>
    </citation>
    <scope>NUCLEOTIDE SEQUENCE [LARGE SCALE GENOMIC DNA]</scope>
    <source>
        <strain evidence="3 5">DSM 22727</strain>
    </source>
</reference>
<evidence type="ECO:0000313" key="2">
    <source>
        <dbReference type="EMBL" id="KEZ94046.1"/>
    </source>
</evidence>
<proteinExistence type="predicted"/>
<dbReference type="Pfam" id="PF09537">
    <property type="entry name" value="DUF2383"/>
    <property type="match status" value="1"/>
</dbReference>
<name>A0A084JYL2_NONUL</name>
<dbReference type="SUPFAM" id="SSF47240">
    <property type="entry name" value="Ferritin-like"/>
    <property type="match status" value="1"/>
</dbReference>
<evidence type="ECO:0000313" key="3">
    <source>
        <dbReference type="EMBL" id="PRX13032.1"/>
    </source>
</evidence>
<gene>
    <name evidence="2" type="ORF">IL45_02550</name>
    <name evidence="3" type="ORF">LY02_02089</name>
</gene>
<evidence type="ECO:0000313" key="5">
    <source>
        <dbReference type="Proteomes" id="UP000239997"/>
    </source>
</evidence>